<keyword evidence="3" id="KW-0808">Transferase</keyword>
<dbReference type="InterPro" id="IPR002052">
    <property type="entry name" value="DNA_methylase_N6_adenine_CS"/>
</dbReference>
<dbReference type="EC" id="2.1.1.72" evidence="1"/>
<dbReference type="Pfam" id="PF02384">
    <property type="entry name" value="N6_Mtase"/>
    <property type="match status" value="1"/>
</dbReference>
<evidence type="ECO:0000256" key="2">
    <source>
        <dbReference type="ARBA" id="ARBA00022603"/>
    </source>
</evidence>
<sequence length="518" mass="54643">VTDRRNDREADRLAAEAAAVLQGADDRRRRGAFFTPPDVAAALVGHVVGGGTVVDPACGAGVFLLAAARRLYENGCADRRTLVRRCLFGADVDSASVVATRRILAAWAGVDPDEVVGVVVGDPLRDGSSVWPDRPPDGFDSVVGNPPFLGQLRSSTARTDRDRALLGERFGSLMGAYTDAAWLFLSVGLDLLAPGGRLVLIQPQSVLAARDAGPVRDQLAAEGQLVGLWLDRSRVFAGRTEVCAPIVERRIRAGGPDPEVLLLADRRVDPAGTVPAPVAGRPWGPLVAGLLGIPAVPRAGPETVVDRAAVTAGFRQHYYGLVGAVHERTGPDDDRPPLVTTSAVDPLRCRWATAPCRFDGRRWSAPVVDRAAVAARSPEVAAWLDRRRRPKLLVATQTAILEVVVDPVGDLVPLTPLIVVEPEVDDLWHLAATLSAPVTAARAARRSVGAARTAGRIKLSAGQVAALPLPTDRGAWDTGAQLAERLHDLGAGAPAEAWLAFGDAMGRAYGVHDEGLVS</sequence>
<comment type="catalytic activity">
    <reaction evidence="5">
        <text>a 2'-deoxyadenosine in DNA + S-adenosyl-L-methionine = an N(6)-methyl-2'-deoxyadenosine in DNA + S-adenosyl-L-homocysteine + H(+)</text>
        <dbReference type="Rhea" id="RHEA:15197"/>
        <dbReference type="Rhea" id="RHEA-COMP:12418"/>
        <dbReference type="Rhea" id="RHEA-COMP:12419"/>
        <dbReference type="ChEBI" id="CHEBI:15378"/>
        <dbReference type="ChEBI" id="CHEBI:57856"/>
        <dbReference type="ChEBI" id="CHEBI:59789"/>
        <dbReference type="ChEBI" id="CHEBI:90615"/>
        <dbReference type="ChEBI" id="CHEBI:90616"/>
        <dbReference type="EC" id="2.1.1.72"/>
    </reaction>
</comment>
<dbReference type="PRINTS" id="PR00507">
    <property type="entry name" value="N12N6MTFRASE"/>
</dbReference>
<dbReference type="PANTHER" id="PTHR33841:SF1">
    <property type="entry name" value="DNA METHYLTRANSFERASE A"/>
    <property type="match status" value="1"/>
</dbReference>
<evidence type="ECO:0000256" key="1">
    <source>
        <dbReference type="ARBA" id="ARBA00011900"/>
    </source>
</evidence>
<dbReference type="InterPro" id="IPR003356">
    <property type="entry name" value="DNA_methylase_A-5"/>
</dbReference>
<accession>A0A381T0Z5</accession>
<dbReference type="GO" id="GO:0003677">
    <property type="term" value="F:DNA binding"/>
    <property type="evidence" value="ECO:0007669"/>
    <property type="project" value="InterPro"/>
</dbReference>
<dbReference type="InterPro" id="IPR050953">
    <property type="entry name" value="N4_N6_ade-DNA_methylase"/>
</dbReference>
<evidence type="ECO:0000313" key="7">
    <source>
        <dbReference type="EMBL" id="SVA09231.1"/>
    </source>
</evidence>
<reference evidence="7" key="1">
    <citation type="submission" date="2018-05" db="EMBL/GenBank/DDBJ databases">
        <authorList>
            <person name="Lanie J.A."/>
            <person name="Ng W.-L."/>
            <person name="Kazmierczak K.M."/>
            <person name="Andrzejewski T.M."/>
            <person name="Davidsen T.M."/>
            <person name="Wayne K.J."/>
            <person name="Tettelin H."/>
            <person name="Glass J.I."/>
            <person name="Rusch D."/>
            <person name="Podicherti R."/>
            <person name="Tsui H.-C.T."/>
            <person name="Winkler M.E."/>
        </authorList>
    </citation>
    <scope>NUCLEOTIDE SEQUENCE</scope>
</reference>
<dbReference type="Gene3D" id="3.40.50.150">
    <property type="entry name" value="Vaccinia Virus protein VP39"/>
    <property type="match status" value="1"/>
</dbReference>
<protein>
    <recommendedName>
        <fullName evidence="1">site-specific DNA-methyltransferase (adenine-specific)</fullName>
        <ecNumber evidence="1">2.1.1.72</ecNumber>
    </recommendedName>
</protein>
<evidence type="ECO:0000256" key="3">
    <source>
        <dbReference type="ARBA" id="ARBA00022679"/>
    </source>
</evidence>
<dbReference type="GO" id="GO:0009307">
    <property type="term" value="P:DNA restriction-modification system"/>
    <property type="evidence" value="ECO:0007669"/>
    <property type="project" value="UniProtKB-KW"/>
</dbReference>
<dbReference type="AlphaFoldDB" id="A0A381T0Z5"/>
<gene>
    <name evidence="7" type="ORF">METZ01_LOCUS62085</name>
</gene>
<dbReference type="PANTHER" id="PTHR33841">
    <property type="entry name" value="DNA METHYLTRANSFERASE YEEA-RELATED"/>
    <property type="match status" value="1"/>
</dbReference>
<keyword evidence="2" id="KW-0489">Methyltransferase</keyword>
<evidence type="ECO:0000256" key="5">
    <source>
        <dbReference type="ARBA" id="ARBA00047942"/>
    </source>
</evidence>
<dbReference type="GO" id="GO:0009007">
    <property type="term" value="F:site-specific DNA-methyltransferase (adenine-specific) activity"/>
    <property type="evidence" value="ECO:0007669"/>
    <property type="project" value="UniProtKB-EC"/>
</dbReference>
<dbReference type="PROSITE" id="PS00092">
    <property type="entry name" value="N6_MTASE"/>
    <property type="match status" value="1"/>
</dbReference>
<feature type="non-terminal residue" evidence="7">
    <location>
        <position position="1"/>
    </location>
</feature>
<evidence type="ECO:0000256" key="4">
    <source>
        <dbReference type="ARBA" id="ARBA00022747"/>
    </source>
</evidence>
<dbReference type="SUPFAM" id="SSF53335">
    <property type="entry name" value="S-adenosyl-L-methionine-dependent methyltransferases"/>
    <property type="match status" value="1"/>
</dbReference>
<name>A0A381T0Z5_9ZZZZ</name>
<dbReference type="GO" id="GO:0008170">
    <property type="term" value="F:N-methyltransferase activity"/>
    <property type="evidence" value="ECO:0007669"/>
    <property type="project" value="InterPro"/>
</dbReference>
<keyword evidence="4" id="KW-0680">Restriction system</keyword>
<dbReference type="InterPro" id="IPR029063">
    <property type="entry name" value="SAM-dependent_MTases_sf"/>
</dbReference>
<dbReference type="GO" id="GO:0032259">
    <property type="term" value="P:methylation"/>
    <property type="evidence" value="ECO:0007669"/>
    <property type="project" value="UniProtKB-KW"/>
</dbReference>
<evidence type="ECO:0000259" key="6">
    <source>
        <dbReference type="Pfam" id="PF02384"/>
    </source>
</evidence>
<feature type="non-terminal residue" evidence="7">
    <location>
        <position position="518"/>
    </location>
</feature>
<proteinExistence type="predicted"/>
<organism evidence="7">
    <name type="scientific">marine metagenome</name>
    <dbReference type="NCBI Taxonomy" id="408172"/>
    <lineage>
        <taxon>unclassified sequences</taxon>
        <taxon>metagenomes</taxon>
        <taxon>ecological metagenomes</taxon>
    </lineage>
</organism>
<feature type="domain" description="DNA methylase adenine-specific" evidence="6">
    <location>
        <begin position="28"/>
        <end position="224"/>
    </location>
</feature>
<dbReference type="EMBL" id="UINC01003785">
    <property type="protein sequence ID" value="SVA09231.1"/>
    <property type="molecule type" value="Genomic_DNA"/>
</dbReference>